<dbReference type="SUPFAM" id="SSF52317">
    <property type="entry name" value="Class I glutamine amidotransferase-like"/>
    <property type="match status" value="3"/>
</dbReference>
<dbReference type="NCBIfam" id="TIGR01383">
    <property type="entry name" value="not_thiJ"/>
    <property type="match status" value="2"/>
</dbReference>
<name>A0A1B0FMN7_GLOMM</name>
<keyword evidence="2" id="KW-0963">Cytoplasm</keyword>
<protein>
    <recommendedName>
        <fullName evidence="4">DJ-1/PfpI domain-containing protein</fullName>
    </recommendedName>
</protein>
<evidence type="ECO:0000313" key="6">
    <source>
        <dbReference type="Proteomes" id="UP000092444"/>
    </source>
</evidence>
<dbReference type="GO" id="GO:0006979">
    <property type="term" value="P:response to oxidative stress"/>
    <property type="evidence" value="ECO:0007669"/>
    <property type="project" value="UniProtKB-ARBA"/>
</dbReference>
<evidence type="ECO:0000259" key="4">
    <source>
        <dbReference type="Pfam" id="PF01965"/>
    </source>
</evidence>
<dbReference type="EnsemblMetazoa" id="GMOY005108-RA">
    <property type="protein sequence ID" value="GMOY005108-PA"/>
    <property type="gene ID" value="GMOY005108"/>
</dbReference>
<dbReference type="InterPro" id="IPR050325">
    <property type="entry name" value="Prot/Nucl_acid_deglycase"/>
</dbReference>
<dbReference type="VEuPathDB" id="VectorBase:GMOY005108"/>
<keyword evidence="3" id="KW-0558">Oxidation</keyword>
<evidence type="ECO:0000256" key="3">
    <source>
        <dbReference type="ARBA" id="ARBA00023097"/>
    </source>
</evidence>
<dbReference type="EMBL" id="CCAG010015076">
    <property type="status" value="NOT_ANNOTATED_CDS"/>
    <property type="molecule type" value="Genomic_DNA"/>
</dbReference>
<comment type="subcellular location">
    <subcellularLocation>
        <location evidence="1">Cytoplasm</location>
    </subcellularLocation>
</comment>
<dbReference type="InterPro" id="IPR002818">
    <property type="entry name" value="DJ-1/PfpI"/>
</dbReference>
<evidence type="ECO:0000256" key="2">
    <source>
        <dbReference type="ARBA" id="ARBA00022490"/>
    </source>
</evidence>
<dbReference type="CDD" id="cd03135">
    <property type="entry name" value="GATase1_DJ-1"/>
    <property type="match status" value="2"/>
</dbReference>
<dbReference type="GO" id="GO:0005739">
    <property type="term" value="C:mitochondrion"/>
    <property type="evidence" value="ECO:0007669"/>
    <property type="project" value="TreeGrafter"/>
</dbReference>
<accession>A0A1B0FMN7</accession>
<dbReference type="FunFam" id="3.40.50.880:FF:000022">
    <property type="entry name" value="protein deglycase DJ-1"/>
    <property type="match status" value="2"/>
</dbReference>
<reference evidence="5" key="1">
    <citation type="submission" date="2020-05" db="UniProtKB">
        <authorList>
            <consortium name="EnsemblMetazoa"/>
        </authorList>
    </citation>
    <scope>IDENTIFICATION</scope>
    <source>
        <strain evidence="5">Yale</strain>
    </source>
</reference>
<dbReference type="AlphaFoldDB" id="A0A1B0FMN7"/>
<evidence type="ECO:0000313" key="5">
    <source>
        <dbReference type="EnsemblMetazoa" id="GMOY005108-PA"/>
    </source>
</evidence>
<evidence type="ECO:0000256" key="1">
    <source>
        <dbReference type="ARBA" id="ARBA00004496"/>
    </source>
</evidence>
<dbReference type="PANTHER" id="PTHR48094:SF12">
    <property type="entry name" value="PARKINSON DISEASE PROTEIN 7 HOMOLOG"/>
    <property type="match status" value="1"/>
</dbReference>
<dbReference type="InterPro" id="IPR029062">
    <property type="entry name" value="Class_I_gatase-like"/>
</dbReference>
<dbReference type="Gene3D" id="3.40.50.880">
    <property type="match status" value="3"/>
</dbReference>
<dbReference type="GO" id="GO:0046295">
    <property type="term" value="P:glycolate biosynthetic process"/>
    <property type="evidence" value="ECO:0007669"/>
    <property type="project" value="TreeGrafter"/>
</dbReference>
<dbReference type="GO" id="GO:0005634">
    <property type="term" value="C:nucleus"/>
    <property type="evidence" value="ECO:0007669"/>
    <property type="project" value="TreeGrafter"/>
</dbReference>
<dbReference type="STRING" id="37546.A0A1B0FMN7"/>
<organism evidence="5 6">
    <name type="scientific">Glossina morsitans morsitans</name>
    <name type="common">Savannah tsetse fly</name>
    <dbReference type="NCBI Taxonomy" id="37546"/>
    <lineage>
        <taxon>Eukaryota</taxon>
        <taxon>Metazoa</taxon>
        <taxon>Ecdysozoa</taxon>
        <taxon>Arthropoda</taxon>
        <taxon>Hexapoda</taxon>
        <taxon>Insecta</taxon>
        <taxon>Pterygota</taxon>
        <taxon>Neoptera</taxon>
        <taxon>Endopterygota</taxon>
        <taxon>Diptera</taxon>
        <taxon>Brachycera</taxon>
        <taxon>Muscomorpha</taxon>
        <taxon>Hippoboscoidea</taxon>
        <taxon>Glossinidae</taxon>
        <taxon>Glossina</taxon>
    </lineage>
</organism>
<keyword evidence="6" id="KW-1185">Reference proteome</keyword>
<dbReference type="Pfam" id="PF01965">
    <property type="entry name" value="DJ-1_PfpI"/>
    <property type="match status" value="2"/>
</dbReference>
<feature type="domain" description="DJ-1/PfpI" evidence="4">
    <location>
        <begin position="75"/>
        <end position="237"/>
    </location>
</feature>
<sequence length="535" mass="59619">HVDDEKVVVDRNLITNQDPANAFLLALKVVELLRNKQEAQEASKILLVDDPQFGLNADQSRLYSEQKDKKPKEHKSALIIFTKGAEEMEVVISADVLRRAEIDVVLAGLCDDKPVECAKELLIVPDVALEKVVNRKFSAIVLPGGMESNQIMAKNVYFGEYLKEKESECYIAAICSGPLVLAAHNIGKGKHITSYPALELDLCKTYEYEHEDVVVDGNIITSRGPATAFQFALKIVELLKDKKKAEEVAKILLVDDPCQHMFSRASHLYNWSIQRPNIYTRTAWISRLHVCAEHSRFYSEKASKTRKGDKSAVIIFAKGAEEMEVVIPADVLRRSDIDVTIAGLCGKEPVKCNKNLVIVPDADLEDIKKEKFDAIILPGGWDNVQTMARSAEFGEFLREKETESYIATFCHGPIALAKHCIGKGKCITTCPNIYFLRSFYKYVDKKVVVDGNLITCEGPAAAFLFALKIVELLRNTKKAQEVADILLLDDYKETRGQFATLNGKELKSALIVFANGAEEMEVVIPADVLRRAKVG</sequence>
<dbReference type="PANTHER" id="PTHR48094">
    <property type="entry name" value="PROTEIN/NUCLEIC ACID DEGLYCASE DJ-1-RELATED"/>
    <property type="match status" value="1"/>
</dbReference>
<dbReference type="Proteomes" id="UP000092444">
    <property type="component" value="Unassembled WGS sequence"/>
</dbReference>
<dbReference type="GO" id="GO:0051896">
    <property type="term" value="P:regulation of phosphatidylinositol 3-kinase/protein kinase B signal transduction"/>
    <property type="evidence" value="ECO:0007669"/>
    <property type="project" value="UniProtKB-ARBA"/>
</dbReference>
<dbReference type="InterPro" id="IPR006287">
    <property type="entry name" value="DJ-1"/>
</dbReference>
<proteinExistence type="predicted"/>
<feature type="domain" description="DJ-1/PfpI" evidence="4">
    <location>
        <begin position="310"/>
        <end position="471"/>
    </location>
</feature>
<dbReference type="GO" id="GO:1903189">
    <property type="term" value="P:glyoxal metabolic process"/>
    <property type="evidence" value="ECO:0007669"/>
    <property type="project" value="TreeGrafter"/>
</dbReference>